<keyword evidence="1" id="KW-1133">Transmembrane helix</keyword>
<keyword evidence="1" id="KW-0812">Transmembrane</keyword>
<gene>
    <name evidence="2" type="ORF">GCM10009021_00130</name>
</gene>
<proteinExistence type="predicted"/>
<evidence type="ECO:0000313" key="2">
    <source>
        <dbReference type="EMBL" id="GGN05269.1"/>
    </source>
</evidence>
<accession>A0A830G739</accession>
<dbReference type="AlphaFoldDB" id="A0A830G739"/>
<dbReference type="Proteomes" id="UP000608850">
    <property type="component" value="Unassembled WGS sequence"/>
</dbReference>
<dbReference type="RefSeq" id="WP_268238644.1">
    <property type="nucleotide sequence ID" value="NZ_BMOQ01000001.1"/>
</dbReference>
<keyword evidence="3" id="KW-1185">Reference proteome</keyword>
<evidence type="ECO:0000256" key="1">
    <source>
        <dbReference type="SAM" id="Phobius"/>
    </source>
</evidence>
<comment type="caution">
    <text evidence="2">The sequence shown here is derived from an EMBL/GenBank/DDBJ whole genome shotgun (WGS) entry which is preliminary data.</text>
</comment>
<organism evidence="2 3">
    <name type="scientific">Halarchaeum nitratireducens</name>
    <dbReference type="NCBI Taxonomy" id="489913"/>
    <lineage>
        <taxon>Archaea</taxon>
        <taxon>Methanobacteriati</taxon>
        <taxon>Methanobacteriota</taxon>
        <taxon>Stenosarchaea group</taxon>
        <taxon>Halobacteria</taxon>
        <taxon>Halobacteriales</taxon>
        <taxon>Halobacteriaceae</taxon>
    </lineage>
</organism>
<keyword evidence="1" id="KW-0472">Membrane</keyword>
<dbReference type="Pfam" id="PF25258">
    <property type="entry name" value="DUF7859"/>
    <property type="match status" value="1"/>
</dbReference>
<dbReference type="EMBL" id="BMOQ01000001">
    <property type="protein sequence ID" value="GGN05269.1"/>
    <property type="molecule type" value="Genomic_DNA"/>
</dbReference>
<protein>
    <submittedName>
        <fullName evidence="2">Uncharacterized protein</fullName>
    </submittedName>
</protein>
<reference evidence="2 3" key="1">
    <citation type="journal article" date="2019" name="Int. J. Syst. Evol. Microbiol.">
        <title>The Global Catalogue of Microorganisms (GCM) 10K type strain sequencing project: providing services to taxonomists for standard genome sequencing and annotation.</title>
        <authorList>
            <consortium name="The Broad Institute Genomics Platform"/>
            <consortium name="The Broad Institute Genome Sequencing Center for Infectious Disease"/>
            <person name="Wu L."/>
            <person name="Ma J."/>
        </authorList>
    </citation>
    <scope>NUCLEOTIDE SEQUENCE [LARGE SCALE GENOMIC DNA]</scope>
    <source>
        <strain evidence="2 3">JCM 16331</strain>
    </source>
</reference>
<dbReference type="InterPro" id="IPR057181">
    <property type="entry name" value="DUF7859"/>
</dbReference>
<evidence type="ECO:0000313" key="3">
    <source>
        <dbReference type="Proteomes" id="UP000608850"/>
    </source>
</evidence>
<sequence>MLGLPGDPVFYALLVLVLGFFFFCYLLLRRTLLSFREGQRER</sequence>
<name>A0A830G739_9EURY</name>
<feature type="transmembrane region" description="Helical" evidence="1">
    <location>
        <begin position="12"/>
        <end position="28"/>
    </location>
</feature>